<reference evidence="2 3" key="1">
    <citation type="journal article" date="2019" name="Int. J. Syst. Evol. Microbiol.">
        <title>The Global Catalogue of Microorganisms (GCM) 10K type strain sequencing project: providing services to taxonomists for standard genome sequencing and annotation.</title>
        <authorList>
            <consortium name="The Broad Institute Genomics Platform"/>
            <consortium name="The Broad Institute Genome Sequencing Center for Infectious Disease"/>
            <person name="Wu L."/>
            <person name="Ma J."/>
        </authorList>
    </citation>
    <scope>NUCLEOTIDE SEQUENCE [LARGE SCALE GENOMIC DNA]</scope>
    <source>
        <strain evidence="2 3">JCM 14162</strain>
    </source>
</reference>
<evidence type="ECO:0000313" key="2">
    <source>
        <dbReference type="EMBL" id="GAA0476501.1"/>
    </source>
</evidence>
<name>A0ABN1AHD9_9SPHN</name>
<accession>A0ABN1AHD9</accession>
<dbReference type="Pfam" id="PF11716">
    <property type="entry name" value="MDMPI_N"/>
    <property type="match status" value="1"/>
</dbReference>
<evidence type="ECO:0000259" key="1">
    <source>
        <dbReference type="Pfam" id="PF11716"/>
    </source>
</evidence>
<dbReference type="InterPro" id="IPR017518">
    <property type="entry name" value="CHP03084"/>
</dbReference>
<dbReference type="EMBL" id="BAAAEM010000002">
    <property type="protein sequence ID" value="GAA0476501.1"/>
    <property type="molecule type" value="Genomic_DNA"/>
</dbReference>
<dbReference type="NCBIfam" id="TIGR03084">
    <property type="entry name" value="TIGR03084 family metal-binding protein"/>
    <property type="match status" value="1"/>
</dbReference>
<dbReference type="NCBIfam" id="TIGR03083">
    <property type="entry name" value="maleylpyruvate isomerase family mycothiol-dependent enzyme"/>
    <property type="match status" value="1"/>
</dbReference>
<dbReference type="RefSeq" id="WP_229954879.1">
    <property type="nucleotide sequence ID" value="NZ_BAAAEM010000002.1"/>
</dbReference>
<dbReference type="Gene3D" id="1.20.120.450">
    <property type="entry name" value="dinb family like domain"/>
    <property type="match status" value="1"/>
</dbReference>
<protein>
    <submittedName>
        <fullName evidence="2">TIGR03084 family metal-binding protein</fullName>
    </submittedName>
</protein>
<dbReference type="SUPFAM" id="SSF109854">
    <property type="entry name" value="DinB/YfiT-like putative metalloenzymes"/>
    <property type="match status" value="1"/>
</dbReference>
<comment type="caution">
    <text evidence="2">The sequence shown here is derived from an EMBL/GenBank/DDBJ whole genome shotgun (WGS) entry which is preliminary data.</text>
</comment>
<dbReference type="Proteomes" id="UP001500713">
    <property type="component" value="Unassembled WGS sequence"/>
</dbReference>
<dbReference type="InterPro" id="IPR034660">
    <property type="entry name" value="DinB/YfiT-like"/>
</dbReference>
<evidence type="ECO:0000313" key="3">
    <source>
        <dbReference type="Proteomes" id="UP001500713"/>
    </source>
</evidence>
<organism evidence="2 3">
    <name type="scientific">Parasphingorhabdus litoris</name>
    <dbReference type="NCBI Taxonomy" id="394733"/>
    <lineage>
        <taxon>Bacteria</taxon>
        <taxon>Pseudomonadati</taxon>
        <taxon>Pseudomonadota</taxon>
        <taxon>Alphaproteobacteria</taxon>
        <taxon>Sphingomonadales</taxon>
        <taxon>Sphingomonadaceae</taxon>
        <taxon>Parasphingorhabdus</taxon>
    </lineage>
</organism>
<dbReference type="InterPro" id="IPR024344">
    <property type="entry name" value="MDMPI_metal-binding"/>
</dbReference>
<dbReference type="InterPro" id="IPR017517">
    <property type="entry name" value="Maleyloyr_isom"/>
</dbReference>
<sequence>MMEQAQDFLDESEAIYALVKDLSDEQMEQETGFKQWTINAILRHLHIWNMAAYWSLTAPEKFHGFFKEAMGAMKENAKKGQTSMRFFEADYLDNLSGAALVKTWREFYQKMAPEFGAADPAMRVEWAGPSMSVRSSITARLMENWSHAQAIYDVLGLKRENADRIRNIVMIGLNTYGWTFKVNGEEAPEPVPYLKLTAPSGAVWDYGEESAEERIEGLAEEFCQVVTQTRNIADTSLKVTGPNATRWMAIAQCFAGGAEKPPAPGTRSIKTG</sequence>
<keyword evidence="3" id="KW-1185">Reference proteome</keyword>
<feature type="domain" description="Mycothiol-dependent maleylpyruvate isomerase metal-binding" evidence="1">
    <location>
        <begin position="10"/>
        <end position="151"/>
    </location>
</feature>
<gene>
    <name evidence="2" type="ORF">GCM10009096_17850</name>
</gene>
<proteinExistence type="predicted"/>